<evidence type="ECO:0000256" key="5">
    <source>
        <dbReference type="ARBA" id="ARBA00023136"/>
    </source>
</evidence>
<evidence type="ECO:0000256" key="3">
    <source>
        <dbReference type="ARBA" id="ARBA00022692"/>
    </source>
</evidence>
<feature type="transmembrane region" description="Helical" evidence="6">
    <location>
        <begin position="21"/>
        <end position="40"/>
    </location>
</feature>
<evidence type="ECO:0000313" key="7">
    <source>
        <dbReference type="EMBL" id="AZV45335.1"/>
    </source>
</evidence>
<feature type="transmembrane region" description="Helical" evidence="6">
    <location>
        <begin position="330"/>
        <end position="350"/>
    </location>
</feature>
<dbReference type="Pfam" id="PF01943">
    <property type="entry name" value="Polysacc_synt"/>
    <property type="match status" value="1"/>
</dbReference>
<gene>
    <name evidence="7" type="ORF">BAOM_4757</name>
</gene>
<name>A0A3Q9RR41_9BACI</name>
<feature type="transmembrane region" description="Helical" evidence="6">
    <location>
        <begin position="171"/>
        <end position="189"/>
    </location>
</feature>
<dbReference type="EMBL" id="CP026095">
    <property type="protein sequence ID" value="AZV45335.1"/>
    <property type="molecule type" value="Genomic_DNA"/>
</dbReference>
<evidence type="ECO:0000313" key="8">
    <source>
        <dbReference type="Proteomes" id="UP000283095"/>
    </source>
</evidence>
<protein>
    <submittedName>
        <fullName evidence="7">Polysaccharide biosynthesis protein</fullName>
    </submittedName>
</protein>
<organism evidence="7 8">
    <name type="scientific">Peribacillus asahii</name>
    <dbReference type="NCBI Taxonomy" id="228899"/>
    <lineage>
        <taxon>Bacteria</taxon>
        <taxon>Bacillati</taxon>
        <taxon>Bacillota</taxon>
        <taxon>Bacilli</taxon>
        <taxon>Bacillales</taxon>
        <taxon>Bacillaceae</taxon>
        <taxon>Peribacillus</taxon>
    </lineage>
</organism>
<dbReference type="PANTHER" id="PTHR30250">
    <property type="entry name" value="PST FAMILY PREDICTED COLANIC ACID TRANSPORTER"/>
    <property type="match status" value="1"/>
</dbReference>
<dbReference type="GO" id="GO:0005886">
    <property type="term" value="C:plasma membrane"/>
    <property type="evidence" value="ECO:0007669"/>
    <property type="project" value="UniProtKB-SubCell"/>
</dbReference>
<keyword evidence="3 6" id="KW-0812">Transmembrane</keyword>
<evidence type="ECO:0000256" key="6">
    <source>
        <dbReference type="SAM" id="Phobius"/>
    </source>
</evidence>
<dbReference type="InterPro" id="IPR002797">
    <property type="entry name" value="Polysacc_synth"/>
</dbReference>
<sequence length="414" mass="47822">MRGNFKKIYVNNQKKFSKFSWLFFGNVIYALSQYVLLITIAKLGQIEMVGQYGLALALTAPLLMFSNMNLRSIWISERKMKFDDFVGSRIIINSSLLGFFLILVFFLDYNEKTKTIILLVFCLKIIESFSDIYYAQLQKQQMLESIGKSLILKSIISVALFSLSMIVWGNLILALLIQIFGFIVLFYIYEYRIVNINLNFKLFLKKKNFKLIIVKGFPLGVAGLLISLNVNIPRFFIEKFLDISLLGYFIAISYLLQSLNTFIASLSQFFLPLLSRKYDEDLSIFKDICWKIIIFMVGFSIIMISIFWFLGEEILLVVYDKSYMDYKNILILLSIAFSFNFLSTMLETILNSMRKYVIQSKNVFISFVCVTIFSLFLLPSLGLEGAAYAIIISAVLRMSVNFVVFVRTIKLSNI</sequence>
<keyword evidence="4 6" id="KW-1133">Transmembrane helix</keyword>
<comment type="subcellular location">
    <subcellularLocation>
        <location evidence="1">Cell membrane</location>
        <topology evidence="1">Multi-pass membrane protein</topology>
    </subcellularLocation>
</comment>
<accession>A0A3Q9RR41</accession>
<keyword evidence="2" id="KW-1003">Cell membrane</keyword>
<feature type="transmembrane region" description="Helical" evidence="6">
    <location>
        <begin position="90"/>
        <end position="109"/>
    </location>
</feature>
<feature type="transmembrane region" description="Helical" evidence="6">
    <location>
        <begin position="292"/>
        <end position="310"/>
    </location>
</feature>
<dbReference type="RefSeq" id="WP_127762147.1">
    <property type="nucleotide sequence ID" value="NZ_CP026095.1"/>
</dbReference>
<feature type="transmembrane region" description="Helical" evidence="6">
    <location>
        <begin position="209"/>
        <end position="228"/>
    </location>
</feature>
<dbReference type="AlphaFoldDB" id="A0A3Q9RR41"/>
<dbReference type="PANTHER" id="PTHR30250:SF11">
    <property type="entry name" value="O-ANTIGEN TRANSPORTER-RELATED"/>
    <property type="match status" value="1"/>
</dbReference>
<dbReference type="OrthoDB" id="3246647at2"/>
<evidence type="ECO:0000256" key="2">
    <source>
        <dbReference type="ARBA" id="ARBA00022475"/>
    </source>
</evidence>
<dbReference type="Proteomes" id="UP000283095">
    <property type="component" value="Chromosome"/>
</dbReference>
<evidence type="ECO:0000256" key="4">
    <source>
        <dbReference type="ARBA" id="ARBA00022989"/>
    </source>
</evidence>
<keyword evidence="5 6" id="KW-0472">Membrane</keyword>
<feature type="transmembrane region" description="Helical" evidence="6">
    <location>
        <begin position="387"/>
        <end position="406"/>
    </location>
</feature>
<feature type="transmembrane region" description="Helical" evidence="6">
    <location>
        <begin position="362"/>
        <end position="381"/>
    </location>
</feature>
<dbReference type="InterPro" id="IPR050833">
    <property type="entry name" value="Poly_Biosynth_Transport"/>
</dbReference>
<proteinExistence type="predicted"/>
<dbReference type="KEGG" id="pasa:BAOM_4757"/>
<feature type="transmembrane region" description="Helical" evidence="6">
    <location>
        <begin position="248"/>
        <end position="271"/>
    </location>
</feature>
<evidence type="ECO:0000256" key="1">
    <source>
        <dbReference type="ARBA" id="ARBA00004651"/>
    </source>
</evidence>
<reference evidence="7 8" key="1">
    <citation type="submission" date="2018-01" db="EMBL/GenBank/DDBJ databases">
        <title>Bacillus asahii Genome sequencing and assembly.</title>
        <authorList>
            <person name="Jiang H."/>
            <person name="Feng Y."/>
            <person name="Zhao F."/>
            <person name="Lin X."/>
        </authorList>
    </citation>
    <scope>NUCLEOTIDE SEQUENCE [LARGE SCALE GENOMIC DNA]</scope>
    <source>
        <strain evidence="7 8">OM18</strain>
    </source>
</reference>
<feature type="transmembrane region" description="Helical" evidence="6">
    <location>
        <begin position="52"/>
        <end position="70"/>
    </location>
</feature>